<dbReference type="GO" id="GO:0009073">
    <property type="term" value="P:aromatic amino acid family biosynthetic process"/>
    <property type="evidence" value="ECO:0007669"/>
    <property type="project" value="UniProtKB-KW"/>
</dbReference>
<keyword evidence="16 19" id="KW-0057">Aromatic amino acid biosynthesis</keyword>
<feature type="binding site" evidence="19">
    <location>
        <begin position="167"/>
        <end position="170"/>
    </location>
    <ligand>
        <name>NAD(+)</name>
        <dbReference type="ChEBI" id="CHEBI:57540"/>
    </ligand>
</feature>
<evidence type="ECO:0000256" key="10">
    <source>
        <dbReference type="ARBA" id="ARBA00022490"/>
    </source>
</evidence>
<dbReference type="GO" id="GO:0046872">
    <property type="term" value="F:metal ion binding"/>
    <property type="evidence" value="ECO:0007669"/>
    <property type="project" value="UniProtKB-KW"/>
</dbReference>
<name>A0A4R6XQZ4_9GAMM</name>
<dbReference type="GO" id="GO:0000166">
    <property type="term" value="F:nucleotide binding"/>
    <property type="evidence" value="ECO:0007669"/>
    <property type="project" value="UniProtKB-KW"/>
</dbReference>
<dbReference type="InterPro" id="IPR016037">
    <property type="entry name" value="DHQ_synth_AroB"/>
</dbReference>
<protein>
    <recommendedName>
        <fullName evidence="9 19">3-dehydroquinate synthase</fullName>
        <shortName evidence="19">DHQS</shortName>
        <ecNumber evidence="8 19">4.2.3.4</ecNumber>
    </recommendedName>
</protein>
<feature type="binding site" evidence="19">
    <location>
        <position position="245"/>
    </location>
    <ligand>
        <name>Zn(2+)</name>
        <dbReference type="ChEBI" id="CHEBI:29105"/>
    </ligand>
</feature>
<evidence type="ECO:0000256" key="11">
    <source>
        <dbReference type="ARBA" id="ARBA00022605"/>
    </source>
</evidence>
<evidence type="ECO:0000256" key="6">
    <source>
        <dbReference type="ARBA" id="ARBA00004661"/>
    </source>
</evidence>
<feature type="binding site" evidence="19">
    <location>
        <position position="182"/>
    </location>
    <ligand>
        <name>Zn(2+)</name>
        <dbReference type="ChEBI" id="CHEBI:29105"/>
    </ligand>
</feature>
<dbReference type="FunFam" id="3.40.50.1970:FF:000007">
    <property type="entry name" value="Pentafunctional AROM polypeptide"/>
    <property type="match status" value="1"/>
</dbReference>
<comment type="caution">
    <text evidence="22">The sequence shown here is derived from an EMBL/GenBank/DDBJ whole genome shotgun (WGS) entry which is preliminary data.</text>
</comment>
<dbReference type="EC" id="4.2.3.4" evidence="8 19"/>
<evidence type="ECO:0000256" key="8">
    <source>
        <dbReference type="ARBA" id="ARBA00013031"/>
    </source>
</evidence>
<dbReference type="NCBIfam" id="TIGR01357">
    <property type="entry name" value="aroB"/>
    <property type="match status" value="1"/>
</dbReference>
<dbReference type="EMBL" id="SNZB01000003">
    <property type="protein sequence ID" value="TDR20404.1"/>
    <property type="molecule type" value="Genomic_DNA"/>
</dbReference>
<dbReference type="PANTHER" id="PTHR43622:SF7">
    <property type="entry name" value="3-DEHYDROQUINATE SYNTHASE, CHLOROPLASTIC"/>
    <property type="match status" value="1"/>
</dbReference>
<comment type="cofactor">
    <cofactor evidence="2 19">
        <name>NAD(+)</name>
        <dbReference type="ChEBI" id="CHEBI:57540"/>
    </cofactor>
</comment>
<dbReference type="GO" id="GO:0005737">
    <property type="term" value="C:cytoplasm"/>
    <property type="evidence" value="ECO:0007669"/>
    <property type="project" value="UniProtKB-SubCell"/>
</dbReference>
<keyword evidence="14 19" id="KW-0862">Zinc</keyword>
<dbReference type="OrthoDB" id="9806583at2"/>
<dbReference type="Pfam" id="PF01761">
    <property type="entry name" value="DHQ_synthase"/>
    <property type="match status" value="1"/>
</dbReference>
<keyword evidence="15 19" id="KW-0520">NAD</keyword>
<dbReference type="PIRSF" id="PIRSF001455">
    <property type="entry name" value="DHQ_synth"/>
    <property type="match status" value="1"/>
</dbReference>
<comment type="function">
    <text evidence="4 19">Catalyzes the conversion of 3-deoxy-D-arabino-heptulosonate 7-phosphate (DAHP) to dehydroquinate (DHQ).</text>
</comment>
<feature type="binding site" evidence="19">
    <location>
        <begin position="69"/>
        <end position="74"/>
    </location>
    <ligand>
        <name>NAD(+)</name>
        <dbReference type="ChEBI" id="CHEBI:57540"/>
    </ligand>
</feature>
<gene>
    <name evidence="19" type="primary">aroB</name>
    <name evidence="22" type="ORF">C8D91_1376</name>
</gene>
<evidence type="ECO:0000256" key="9">
    <source>
        <dbReference type="ARBA" id="ARBA00017684"/>
    </source>
</evidence>
<keyword evidence="18 19" id="KW-0170">Cobalt</keyword>
<evidence type="ECO:0000259" key="21">
    <source>
        <dbReference type="Pfam" id="PF24621"/>
    </source>
</evidence>
<dbReference type="UniPathway" id="UPA00053">
    <property type="reaction ID" value="UER00085"/>
</dbReference>
<comment type="pathway">
    <text evidence="6 19">Metabolic intermediate biosynthesis; chorismate biosynthesis; chorismate from D-erythrose 4-phosphate and phosphoenolpyruvate: step 2/7.</text>
</comment>
<dbReference type="InterPro" id="IPR056179">
    <property type="entry name" value="DHQS_C"/>
</dbReference>
<evidence type="ECO:0000256" key="1">
    <source>
        <dbReference type="ARBA" id="ARBA00001393"/>
    </source>
</evidence>
<comment type="similarity">
    <text evidence="7 19">Belongs to the sugar phosphate cyclases superfamily. Dehydroquinate synthase family.</text>
</comment>
<dbReference type="InterPro" id="IPR030960">
    <property type="entry name" value="DHQS/DOIS_N"/>
</dbReference>
<evidence type="ECO:0000256" key="3">
    <source>
        <dbReference type="ARBA" id="ARBA00001947"/>
    </source>
</evidence>
<comment type="cofactor">
    <cofactor evidence="19">
        <name>Co(2+)</name>
        <dbReference type="ChEBI" id="CHEBI:48828"/>
    </cofactor>
    <cofactor evidence="19">
        <name>Zn(2+)</name>
        <dbReference type="ChEBI" id="CHEBI:29105"/>
    </cofactor>
    <text evidence="19">Binds 1 divalent metal cation per subunit. Can use either Co(2+) or Zn(2+).</text>
</comment>
<organism evidence="22 23">
    <name type="scientific">Marinicella litoralis</name>
    <dbReference type="NCBI Taxonomy" id="644220"/>
    <lineage>
        <taxon>Bacteria</taxon>
        <taxon>Pseudomonadati</taxon>
        <taxon>Pseudomonadota</taxon>
        <taxon>Gammaproteobacteria</taxon>
        <taxon>Lysobacterales</taxon>
        <taxon>Marinicellaceae</taxon>
        <taxon>Marinicella</taxon>
    </lineage>
</organism>
<sequence length="364" mass="40207">MQTQLNITLPNAQYPIIIDSDQFDISDLRPWLKDKKVMVVTNEIVAPLYLADVLNLFEGHVVHSCVLKDGEQHKNSSSWLQILDALAVHRFNRSDVLVSLGGGIVCDMTGFAAASWMRGMSFIQMPTTLLSQIDASVGGKTGFNHPQGKNMIGAFHQPKAVIINAKTLATLPVREFNAGIGEAIKYAGINQPTFYAWLSENMHAIKAQNQKVLMELIASCCQFKTQLVEQDEKEQGVRALLNLGHTFGHAIETVSDYHYLHGEAVALGMVMAAELSANLRLCSADIRKMLENLLQAFDLPIMLDADYPAEVVLQRMKSDKKVINDHHRLILLKGMGQAFIAEGVNDHDILQAIKACTYSPPESA</sequence>
<feature type="domain" description="3-dehydroquinate synthase C-terminal" evidence="21">
    <location>
        <begin position="179"/>
        <end position="322"/>
    </location>
</feature>
<feature type="binding site" evidence="19">
    <location>
        <position position="261"/>
    </location>
    <ligand>
        <name>Zn(2+)</name>
        <dbReference type="ChEBI" id="CHEBI:29105"/>
    </ligand>
</feature>
<feature type="domain" description="3-dehydroquinate synthase N-terminal" evidence="20">
    <location>
        <begin position="65"/>
        <end position="177"/>
    </location>
</feature>
<evidence type="ECO:0000256" key="15">
    <source>
        <dbReference type="ARBA" id="ARBA00023027"/>
    </source>
</evidence>
<evidence type="ECO:0000256" key="13">
    <source>
        <dbReference type="ARBA" id="ARBA00022741"/>
    </source>
</evidence>
<dbReference type="Gene3D" id="1.20.1090.10">
    <property type="entry name" value="Dehydroquinate synthase-like - alpha domain"/>
    <property type="match status" value="1"/>
</dbReference>
<dbReference type="InterPro" id="IPR030963">
    <property type="entry name" value="DHQ_synth_fam"/>
</dbReference>
<keyword evidence="13 19" id="KW-0547">Nucleotide-binding</keyword>
<comment type="catalytic activity">
    <reaction evidence="1 19">
        <text>7-phospho-2-dehydro-3-deoxy-D-arabino-heptonate = 3-dehydroquinate + phosphate</text>
        <dbReference type="Rhea" id="RHEA:21968"/>
        <dbReference type="ChEBI" id="CHEBI:32364"/>
        <dbReference type="ChEBI" id="CHEBI:43474"/>
        <dbReference type="ChEBI" id="CHEBI:58394"/>
        <dbReference type="EC" id="4.2.3.4"/>
    </reaction>
</comment>
<dbReference type="AlphaFoldDB" id="A0A4R6XQZ4"/>
<reference evidence="22 23" key="1">
    <citation type="submission" date="2019-03" db="EMBL/GenBank/DDBJ databases">
        <title>Genomic Encyclopedia of Type Strains, Phase IV (KMG-IV): sequencing the most valuable type-strain genomes for metagenomic binning, comparative biology and taxonomic classification.</title>
        <authorList>
            <person name="Goeker M."/>
        </authorList>
    </citation>
    <scope>NUCLEOTIDE SEQUENCE [LARGE SCALE GENOMIC DNA]</scope>
    <source>
        <strain evidence="22 23">DSM 25488</strain>
    </source>
</reference>
<evidence type="ECO:0000256" key="14">
    <source>
        <dbReference type="ARBA" id="ARBA00022833"/>
    </source>
</evidence>
<dbReference type="GO" id="GO:0003856">
    <property type="term" value="F:3-dehydroquinate synthase activity"/>
    <property type="evidence" value="ECO:0007669"/>
    <property type="project" value="UniProtKB-UniRule"/>
</dbReference>
<evidence type="ECO:0000256" key="4">
    <source>
        <dbReference type="ARBA" id="ARBA00003485"/>
    </source>
</evidence>
<evidence type="ECO:0000256" key="17">
    <source>
        <dbReference type="ARBA" id="ARBA00023239"/>
    </source>
</evidence>
<proteinExistence type="inferred from homology"/>
<keyword evidence="11 19" id="KW-0028">Amino-acid biosynthesis</keyword>
<evidence type="ECO:0000313" key="22">
    <source>
        <dbReference type="EMBL" id="TDR20404.1"/>
    </source>
</evidence>
<dbReference type="CDD" id="cd08195">
    <property type="entry name" value="DHQS"/>
    <property type="match status" value="1"/>
</dbReference>
<evidence type="ECO:0000256" key="12">
    <source>
        <dbReference type="ARBA" id="ARBA00022723"/>
    </source>
</evidence>
<evidence type="ECO:0000256" key="19">
    <source>
        <dbReference type="HAMAP-Rule" id="MF_00110"/>
    </source>
</evidence>
<evidence type="ECO:0000313" key="23">
    <source>
        <dbReference type="Proteomes" id="UP000295724"/>
    </source>
</evidence>
<dbReference type="InterPro" id="IPR050071">
    <property type="entry name" value="Dehydroquinate_synthase"/>
</dbReference>
<dbReference type="PANTHER" id="PTHR43622">
    <property type="entry name" value="3-DEHYDROQUINATE SYNTHASE"/>
    <property type="match status" value="1"/>
</dbReference>
<dbReference type="Gene3D" id="3.40.50.1970">
    <property type="match status" value="1"/>
</dbReference>
<evidence type="ECO:0000256" key="7">
    <source>
        <dbReference type="ARBA" id="ARBA00005412"/>
    </source>
</evidence>
<dbReference type="HAMAP" id="MF_00110">
    <property type="entry name" value="DHQ_synthase"/>
    <property type="match status" value="1"/>
</dbReference>
<evidence type="ECO:0000259" key="20">
    <source>
        <dbReference type="Pfam" id="PF01761"/>
    </source>
</evidence>
<feature type="binding site" evidence="19">
    <location>
        <position position="140"/>
    </location>
    <ligand>
        <name>NAD(+)</name>
        <dbReference type="ChEBI" id="CHEBI:57540"/>
    </ligand>
</feature>
<comment type="caution">
    <text evidence="19">Lacks conserved residue(s) required for the propagation of feature annotation.</text>
</comment>
<dbReference type="Pfam" id="PF24621">
    <property type="entry name" value="DHQS_C"/>
    <property type="match status" value="1"/>
</dbReference>
<accession>A0A4R6XQZ4</accession>
<dbReference type="GO" id="GO:0008652">
    <property type="term" value="P:amino acid biosynthetic process"/>
    <property type="evidence" value="ECO:0007669"/>
    <property type="project" value="UniProtKB-KW"/>
</dbReference>
<dbReference type="SUPFAM" id="SSF56796">
    <property type="entry name" value="Dehydroquinate synthase-like"/>
    <property type="match status" value="1"/>
</dbReference>
<evidence type="ECO:0000256" key="2">
    <source>
        <dbReference type="ARBA" id="ARBA00001911"/>
    </source>
</evidence>
<comment type="cofactor">
    <cofactor evidence="3">
        <name>Zn(2+)</name>
        <dbReference type="ChEBI" id="CHEBI:29105"/>
    </cofactor>
</comment>
<feature type="binding site" evidence="19">
    <location>
        <position position="149"/>
    </location>
    <ligand>
        <name>NAD(+)</name>
        <dbReference type="ChEBI" id="CHEBI:57540"/>
    </ligand>
</feature>
<dbReference type="GO" id="GO:0009423">
    <property type="term" value="P:chorismate biosynthetic process"/>
    <property type="evidence" value="ECO:0007669"/>
    <property type="project" value="UniProtKB-UniRule"/>
</dbReference>
<keyword evidence="17 19" id="KW-0456">Lyase</keyword>
<feature type="binding site" evidence="19">
    <location>
        <begin position="127"/>
        <end position="128"/>
    </location>
    <ligand>
        <name>NAD(+)</name>
        <dbReference type="ChEBI" id="CHEBI:57540"/>
    </ligand>
</feature>
<dbReference type="RefSeq" id="WP_099018255.1">
    <property type="nucleotide sequence ID" value="NZ_NIHB01000001.1"/>
</dbReference>
<keyword evidence="10 19" id="KW-0963">Cytoplasm</keyword>
<evidence type="ECO:0000256" key="5">
    <source>
        <dbReference type="ARBA" id="ARBA00004496"/>
    </source>
</evidence>
<dbReference type="Proteomes" id="UP000295724">
    <property type="component" value="Unassembled WGS sequence"/>
</dbReference>
<evidence type="ECO:0000256" key="16">
    <source>
        <dbReference type="ARBA" id="ARBA00023141"/>
    </source>
</evidence>
<comment type="subcellular location">
    <subcellularLocation>
        <location evidence="5 19">Cytoplasm</location>
    </subcellularLocation>
</comment>
<evidence type="ECO:0000256" key="18">
    <source>
        <dbReference type="ARBA" id="ARBA00023285"/>
    </source>
</evidence>
<keyword evidence="23" id="KW-1185">Reference proteome</keyword>
<keyword evidence="12 19" id="KW-0479">Metal-binding</keyword>